<accession>A0A4Q1C1N7</accession>
<dbReference type="EMBL" id="SDHY01000002">
    <property type="protein sequence ID" value="RXK51028.1"/>
    <property type="molecule type" value="Genomic_DNA"/>
</dbReference>
<keyword evidence="1" id="KW-0472">Membrane</keyword>
<sequence>MSKKYISILLILFLLLFQFEGIAQCAMCRTTVESSISNGRSNIATGLNTGILYLLCAPYLLVGAVAFLWFRQSKKEQEERLFKLRIRQKVSQILGQS</sequence>
<dbReference type="OrthoDB" id="678747at2"/>
<dbReference type="RefSeq" id="WP_129026638.1">
    <property type="nucleotide sequence ID" value="NZ_SDHY01000002.1"/>
</dbReference>
<keyword evidence="1" id="KW-0812">Transmembrane</keyword>
<comment type="caution">
    <text evidence="2">The sequence shown here is derived from an EMBL/GenBank/DDBJ whole genome shotgun (WGS) entry which is preliminary data.</text>
</comment>
<keyword evidence="1" id="KW-1133">Transmembrane helix</keyword>
<dbReference type="AlphaFoldDB" id="A0A4Q1C1N7"/>
<evidence type="ECO:0000313" key="3">
    <source>
        <dbReference type="Proteomes" id="UP000289455"/>
    </source>
</evidence>
<dbReference type="Proteomes" id="UP000289455">
    <property type="component" value="Unassembled WGS sequence"/>
</dbReference>
<protein>
    <submittedName>
        <fullName evidence="2">Uncharacterized protein</fullName>
    </submittedName>
</protein>
<name>A0A4Q1C1N7_9BACT</name>
<feature type="transmembrane region" description="Helical" evidence="1">
    <location>
        <begin position="49"/>
        <end position="70"/>
    </location>
</feature>
<evidence type="ECO:0000256" key="1">
    <source>
        <dbReference type="SAM" id="Phobius"/>
    </source>
</evidence>
<evidence type="ECO:0000313" key="2">
    <source>
        <dbReference type="EMBL" id="RXK51028.1"/>
    </source>
</evidence>
<gene>
    <name evidence="2" type="ORF">ESB04_05075</name>
</gene>
<reference evidence="2 3" key="1">
    <citation type="submission" date="2019-01" db="EMBL/GenBank/DDBJ databases">
        <title>Cytophagaceae bacterium strain CAR-16.</title>
        <authorList>
            <person name="Chen W.-M."/>
        </authorList>
    </citation>
    <scope>NUCLEOTIDE SEQUENCE [LARGE SCALE GENOMIC DNA]</scope>
    <source>
        <strain evidence="2 3">CAR-16</strain>
    </source>
</reference>
<organism evidence="2 3">
    <name type="scientific">Aquirufa rosea</name>
    <dbReference type="NCBI Taxonomy" id="2509241"/>
    <lineage>
        <taxon>Bacteria</taxon>
        <taxon>Pseudomonadati</taxon>
        <taxon>Bacteroidota</taxon>
        <taxon>Cytophagia</taxon>
        <taxon>Cytophagales</taxon>
        <taxon>Flectobacillaceae</taxon>
        <taxon>Aquirufa</taxon>
    </lineage>
</organism>
<proteinExistence type="predicted"/>
<keyword evidence="3" id="KW-1185">Reference proteome</keyword>